<dbReference type="Gene3D" id="2.160.20.10">
    <property type="entry name" value="Single-stranded right-handed beta-helix, Pectin lyase-like"/>
    <property type="match status" value="3"/>
</dbReference>
<feature type="domain" description="PA14" evidence="1">
    <location>
        <begin position="834"/>
        <end position="974"/>
    </location>
</feature>
<dbReference type="InterPro" id="IPR037524">
    <property type="entry name" value="PA14/GLEYA"/>
</dbReference>
<proteinExistence type="predicted"/>
<dbReference type="Proteomes" id="UP001597469">
    <property type="component" value="Unassembled WGS sequence"/>
</dbReference>
<dbReference type="NCBIfam" id="TIGR03804">
    <property type="entry name" value="para_beta_helix"/>
    <property type="match status" value="1"/>
</dbReference>
<dbReference type="SMART" id="SM00758">
    <property type="entry name" value="PA14"/>
    <property type="match status" value="2"/>
</dbReference>
<dbReference type="InterPro" id="IPR006626">
    <property type="entry name" value="PbH1"/>
</dbReference>
<evidence type="ECO:0000259" key="1">
    <source>
        <dbReference type="PROSITE" id="PS51820"/>
    </source>
</evidence>
<dbReference type="Gene3D" id="2.60.120.380">
    <property type="match status" value="1"/>
</dbReference>
<dbReference type="InterPro" id="IPR008979">
    <property type="entry name" value="Galactose-bd-like_sf"/>
</dbReference>
<dbReference type="InterPro" id="IPR038637">
    <property type="entry name" value="NPCBM_sf"/>
</dbReference>
<dbReference type="PANTHER" id="PTHR36453:SF1">
    <property type="entry name" value="RIGHT HANDED BETA HELIX DOMAIN-CONTAINING PROTEIN"/>
    <property type="match status" value="1"/>
</dbReference>
<gene>
    <name evidence="2" type="ORF">ACFSUS_24895</name>
</gene>
<dbReference type="Pfam" id="PF18962">
    <property type="entry name" value="Por_Secre_tail"/>
    <property type="match status" value="1"/>
</dbReference>
<dbReference type="Pfam" id="PF05048">
    <property type="entry name" value="NosD"/>
    <property type="match status" value="1"/>
</dbReference>
<sequence>MKKLLKSSSVLIRHGILGLLFTNGALLSYGQTTYYVANSGNDANTGTSAGVPFQTLAKVNSLALQPGDRVLFQRGDTFRGSLQIRQSGSVNQPISIDAYGSGNKPVLSGAVIISNWTNIGNNVWQADCPACGSQVTGVYRNNSSLPLGRYPNLNASNKGYLTVQSHAGNAQITSQQSLPMNFTGGEAVIRPVQWIINRATITQQQGNSLSINYNSGYQPTDNWGFFIQKHPATLDQTGEWYYDAATKTIRLYDDQSNPNTQQITATAFAEAVKLLGVNFVTLRNLQLTQTLNTGLLADNSANLTVSDAEITNAGEDGMTIAGSGTNVLVENCRIEDVNNNGFTIGQYQNFTFRGNTIQRIGLLPGRGKNDDGTYIAFQSFSTANALIENNVVENVGYNGINFSTNSTVERNRIANYCLTKSDGGGLYIWNGNKQAMNGIRILSNVVYNGIGAPEGTPGGAYSGANGIYLDDCTTNIEVANNAVFNCRGLGIYLHGSSNVSVTKNTVYNNGEGQLAITDIPGACSPRNNVVQSNIFVSRLSNQFNVKYESNQDDLSSFGQFADNVYARPLEDVYKIRAVYKSGDKLVGADLSLAQWQSKYGKDMNSKNSPVTSKNNSANPDDYIKFLYNETGNANQVSLDGTYRDARNNVYSGQIEVPAFSALVLLKPTADAPAAPLREPENPTNVVAGLNYSYYEGSWNALPNFNAMTPMKTGTVANADVSIRNRDSQYSINYTGFINVPADGQYTFYTSSDDGSKLYIGTTEVVNNDGLHGEQERSGTIGLKAGKHALTIGFLQGGGGQVLILRYSGPGFDKQDIPSSAFYRIASEQPPAGTGTGTGLRAEYYNNISLGGTPVLTRTDATVNFDWGTGSPASGVINTDNFSVRWTGQVQAPVTGNYVFSTTTDDGVRLWVNGVQVINDWNGHAPTTNNSVSIALTANQKYTIQLEYFEGSIGAVAKLLWSYSGQAQQIVPQGRLFPAVTPERAAVSNNVTYLSDLSWVSMNNGYGPAEKDRSNGESGSSDGRSIILNGVAYAKGLGVHAASDITYNLDGRYTTFVTDIGIDDEIGSGCGSVEFQVYVDNVLVYNSGRMDPTTATKSVSLDVSGKRTLRLVVTDGGDNSMCDHADWAGARLIGSGSGRVAAAEELSPESTLQVYPIPARDELKIRYHTHVASNVMVQLVNGAAQSVIWLSQPAMQGENLIKLPVSNLQRGVYVLNLIQGNRRTTRKIILAE</sequence>
<name>A0ABW5MC99_9BACT</name>
<dbReference type="InterPro" id="IPR012334">
    <property type="entry name" value="Pectin_lyas_fold"/>
</dbReference>
<dbReference type="InterPro" id="IPR026444">
    <property type="entry name" value="Secre_tail"/>
</dbReference>
<dbReference type="InterPro" id="IPR011050">
    <property type="entry name" value="Pectin_lyase_fold/virulence"/>
</dbReference>
<accession>A0ABW5MC99</accession>
<evidence type="ECO:0000313" key="3">
    <source>
        <dbReference type="Proteomes" id="UP001597469"/>
    </source>
</evidence>
<comment type="caution">
    <text evidence="2">The sequence shown here is derived from an EMBL/GenBank/DDBJ whole genome shotgun (WGS) entry which is preliminary data.</text>
</comment>
<protein>
    <submittedName>
        <fullName evidence="2">NPCBM/NEW2 domain-containing protein</fullName>
    </submittedName>
</protein>
<dbReference type="InterPro" id="IPR013222">
    <property type="entry name" value="Glyco_hyd_98_carb-bd"/>
</dbReference>
<dbReference type="PANTHER" id="PTHR36453">
    <property type="entry name" value="SECRETED PROTEIN-RELATED"/>
    <property type="match status" value="1"/>
</dbReference>
<dbReference type="SUPFAM" id="SSF49785">
    <property type="entry name" value="Galactose-binding domain-like"/>
    <property type="match status" value="1"/>
</dbReference>
<keyword evidence="3" id="KW-1185">Reference proteome</keyword>
<dbReference type="NCBIfam" id="TIGR04183">
    <property type="entry name" value="Por_Secre_tail"/>
    <property type="match status" value="1"/>
</dbReference>
<dbReference type="Pfam" id="PF13229">
    <property type="entry name" value="Beta_helix"/>
    <property type="match status" value="1"/>
</dbReference>
<dbReference type="Pfam" id="PF08305">
    <property type="entry name" value="NPCBM"/>
    <property type="match status" value="1"/>
</dbReference>
<evidence type="ECO:0000313" key="2">
    <source>
        <dbReference type="EMBL" id="MFD2573898.1"/>
    </source>
</evidence>
<dbReference type="SMART" id="SM00776">
    <property type="entry name" value="NPCBM"/>
    <property type="match status" value="1"/>
</dbReference>
<dbReference type="PROSITE" id="PS51820">
    <property type="entry name" value="PA14"/>
    <property type="match status" value="2"/>
</dbReference>
<dbReference type="EMBL" id="JBHULN010000022">
    <property type="protein sequence ID" value="MFD2573898.1"/>
    <property type="molecule type" value="Genomic_DNA"/>
</dbReference>
<dbReference type="SUPFAM" id="SSF56988">
    <property type="entry name" value="Anthrax protective antigen"/>
    <property type="match status" value="2"/>
</dbReference>
<dbReference type="InterPro" id="IPR011658">
    <property type="entry name" value="PA14_dom"/>
</dbReference>
<dbReference type="InterPro" id="IPR022441">
    <property type="entry name" value="Para_beta_helix_rpt-2"/>
</dbReference>
<dbReference type="Pfam" id="PF07691">
    <property type="entry name" value="PA14"/>
    <property type="match status" value="2"/>
</dbReference>
<dbReference type="SUPFAM" id="SSF51126">
    <property type="entry name" value="Pectin lyase-like"/>
    <property type="match status" value="1"/>
</dbReference>
<dbReference type="InterPro" id="IPR039448">
    <property type="entry name" value="Beta_helix"/>
</dbReference>
<dbReference type="SMART" id="SM00710">
    <property type="entry name" value="PbH1"/>
    <property type="match status" value="7"/>
</dbReference>
<dbReference type="Gene3D" id="3.90.182.10">
    <property type="entry name" value="Toxin - Anthrax Protective Antigen,domain 1"/>
    <property type="match status" value="1"/>
</dbReference>
<dbReference type="RefSeq" id="WP_381527031.1">
    <property type="nucleotide sequence ID" value="NZ_JBHULN010000022.1"/>
</dbReference>
<dbReference type="Gene3D" id="2.60.120.1060">
    <property type="entry name" value="NPCBM/NEW2 domain"/>
    <property type="match status" value="1"/>
</dbReference>
<dbReference type="InterPro" id="IPR007742">
    <property type="entry name" value="NosD_dom"/>
</dbReference>
<feature type="domain" description="PA14" evidence="1">
    <location>
        <begin position="684"/>
        <end position="820"/>
    </location>
</feature>
<organism evidence="2 3">
    <name type="scientific">Spirosoma soli</name>
    <dbReference type="NCBI Taxonomy" id="1770529"/>
    <lineage>
        <taxon>Bacteria</taxon>
        <taxon>Pseudomonadati</taxon>
        <taxon>Bacteroidota</taxon>
        <taxon>Cytophagia</taxon>
        <taxon>Cytophagales</taxon>
        <taxon>Cytophagaceae</taxon>
        <taxon>Spirosoma</taxon>
    </lineage>
</organism>
<reference evidence="3" key="1">
    <citation type="journal article" date="2019" name="Int. J. Syst. Evol. Microbiol.">
        <title>The Global Catalogue of Microorganisms (GCM) 10K type strain sequencing project: providing services to taxonomists for standard genome sequencing and annotation.</title>
        <authorList>
            <consortium name="The Broad Institute Genomics Platform"/>
            <consortium name="The Broad Institute Genome Sequencing Center for Infectious Disease"/>
            <person name="Wu L."/>
            <person name="Ma J."/>
        </authorList>
    </citation>
    <scope>NUCLEOTIDE SEQUENCE [LARGE SCALE GENOMIC DNA]</scope>
    <source>
        <strain evidence="3">KCTC 42805</strain>
    </source>
</reference>